<keyword evidence="3" id="KW-0804">Transcription</keyword>
<evidence type="ECO:0000256" key="3">
    <source>
        <dbReference type="ARBA" id="ARBA00023163"/>
    </source>
</evidence>
<dbReference type="PROSITE" id="PS51118">
    <property type="entry name" value="HTH_HXLR"/>
    <property type="match status" value="1"/>
</dbReference>
<sequence length="141" mass="15836">MRKEHSTNAMNEQFLFGVCELNSAISVISGRWKSQIVYSVSQGNNRFHLLKKELPNISEQVLGRQLKELETHAILVKKEIAGTVPIGIEYILTNKGLDLVPILESLCNWGKAYEGKEISACGNIFSRKGAKRQRSEDKSEC</sequence>
<dbReference type="AlphaFoldDB" id="A0A847STY8"/>
<evidence type="ECO:0000313" key="6">
    <source>
        <dbReference type="Proteomes" id="UP000552864"/>
    </source>
</evidence>
<dbReference type="GO" id="GO:0003677">
    <property type="term" value="F:DNA binding"/>
    <property type="evidence" value="ECO:0007669"/>
    <property type="project" value="UniProtKB-KW"/>
</dbReference>
<gene>
    <name evidence="5" type="ORF">HGH91_20740</name>
</gene>
<dbReference type="RefSeq" id="WP_168740724.1">
    <property type="nucleotide sequence ID" value="NZ_JABAHZ010000005.1"/>
</dbReference>
<evidence type="ECO:0000259" key="4">
    <source>
        <dbReference type="PROSITE" id="PS51118"/>
    </source>
</evidence>
<keyword evidence="6" id="KW-1185">Reference proteome</keyword>
<dbReference type="InterPro" id="IPR002577">
    <property type="entry name" value="HTH_HxlR"/>
</dbReference>
<reference evidence="5 6" key="1">
    <citation type="submission" date="2020-04" db="EMBL/GenBank/DDBJ databases">
        <authorList>
            <person name="Yin C."/>
        </authorList>
    </citation>
    <scope>NUCLEOTIDE SEQUENCE [LARGE SCALE GENOMIC DNA]</scope>
    <source>
        <strain evidence="5 6">Ak56</strain>
    </source>
</reference>
<feature type="domain" description="HTH hxlR-type" evidence="4">
    <location>
        <begin position="19"/>
        <end position="118"/>
    </location>
</feature>
<dbReference type="InterPro" id="IPR036390">
    <property type="entry name" value="WH_DNA-bd_sf"/>
</dbReference>
<name>A0A847STY8_9BACT</name>
<keyword evidence="1" id="KW-0805">Transcription regulation</keyword>
<dbReference type="InterPro" id="IPR036388">
    <property type="entry name" value="WH-like_DNA-bd_sf"/>
</dbReference>
<evidence type="ECO:0000256" key="2">
    <source>
        <dbReference type="ARBA" id="ARBA00023125"/>
    </source>
</evidence>
<evidence type="ECO:0000313" key="5">
    <source>
        <dbReference type="EMBL" id="NLR81069.1"/>
    </source>
</evidence>
<dbReference type="Pfam" id="PF01638">
    <property type="entry name" value="HxlR"/>
    <property type="match status" value="1"/>
</dbReference>
<keyword evidence="2" id="KW-0238">DNA-binding</keyword>
<accession>A0A847STY8</accession>
<dbReference type="Gene3D" id="1.10.10.10">
    <property type="entry name" value="Winged helix-like DNA-binding domain superfamily/Winged helix DNA-binding domain"/>
    <property type="match status" value="1"/>
</dbReference>
<dbReference type="Proteomes" id="UP000552864">
    <property type="component" value="Unassembled WGS sequence"/>
</dbReference>
<comment type="caution">
    <text evidence="5">The sequence shown here is derived from an EMBL/GenBank/DDBJ whole genome shotgun (WGS) entry which is preliminary data.</text>
</comment>
<evidence type="ECO:0000256" key="1">
    <source>
        <dbReference type="ARBA" id="ARBA00023015"/>
    </source>
</evidence>
<dbReference type="SUPFAM" id="SSF46785">
    <property type="entry name" value="Winged helix' DNA-binding domain"/>
    <property type="match status" value="1"/>
</dbReference>
<protein>
    <submittedName>
        <fullName evidence="5">Helix-turn-helix transcriptional regulator</fullName>
    </submittedName>
</protein>
<proteinExistence type="predicted"/>
<dbReference type="EMBL" id="JABAHZ010000005">
    <property type="protein sequence ID" value="NLR81069.1"/>
    <property type="molecule type" value="Genomic_DNA"/>
</dbReference>
<organism evidence="5 6">
    <name type="scientific">Chitinophaga eiseniae</name>
    <dbReference type="NCBI Taxonomy" id="634771"/>
    <lineage>
        <taxon>Bacteria</taxon>
        <taxon>Pseudomonadati</taxon>
        <taxon>Bacteroidota</taxon>
        <taxon>Chitinophagia</taxon>
        <taxon>Chitinophagales</taxon>
        <taxon>Chitinophagaceae</taxon>
        <taxon>Chitinophaga</taxon>
    </lineage>
</organism>
<dbReference type="PANTHER" id="PTHR33204:SF29">
    <property type="entry name" value="TRANSCRIPTIONAL REGULATOR"/>
    <property type="match status" value="1"/>
</dbReference>
<dbReference type="PANTHER" id="PTHR33204">
    <property type="entry name" value="TRANSCRIPTIONAL REGULATOR, MARR FAMILY"/>
    <property type="match status" value="1"/>
</dbReference>